<evidence type="ECO:0000313" key="3">
    <source>
        <dbReference type="Proteomes" id="UP001567571"/>
    </source>
</evidence>
<protein>
    <submittedName>
        <fullName evidence="2">HalOD1 output domain-containing protein</fullName>
    </submittedName>
</protein>
<proteinExistence type="predicted"/>
<dbReference type="Pfam" id="PF18545">
    <property type="entry name" value="HalOD1"/>
    <property type="match status" value="1"/>
</dbReference>
<reference evidence="2 3" key="1">
    <citation type="submission" date="2024-06" db="EMBL/GenBank/DDBJ databases">
        <title>Halorubrum miltondacostae sp. nov., a potential PHA producer isolated from an inland solar saltern in Rio Maior, Portugal.</title>
        <authorList>
            <person name="Albuquerque L."/>
            <person name="Viver T."/>
            <person name="Barroso C."/>
            <person name="Claudino R."/>
            <person name="Galvan M."/>
            <person name="Simoes G."/>
            <person name="Lobo Da Cunha A."/>
            <person name="Egas C."/>
        </authorList>
    </citation>
    <scope>NUCLEOTIDE SEQUENCE [LARGE SCALE GENOMIC DNA]</scope>
    <source>
        <strain evidence="2 3">DSM 18646</strain>
    </source>
</reference>
<organism evidence="2 3">
    <name type="scientific">Halorubrum ejinorense</name>
    <dbReference type="NCBI Taxonomy" id="425309"/>
    <lineage>
        <taxon>Archaea</taxon>
        <taxon>Methanobacteriati</taxon>
        <taxon>Methanobacteriota</taxon>
        <taxon>Stenosarchaea group</taxon>
        <taxon>Halobacteria</taxon>
        <taxon>Halobacteriales</taxon>
        <taxon>Haloferacaceae</taxon>
        <taxon>Halorubrum</taxon>
    </lineage>
</organism>
<dbReference type="InterPro" id="IPR040624">
    <property type="entry name" value="HalOD1"/>
</dbReference>
<keyword evidence="3" id="KW-1185">Reference proteome</keyword>
<sequence length="114" mass="12331">MARRPELEIYRSCSVVGDATFEGDTGRTLTEAFVGAIADAEGIAPTDVPPLYGSVDFDALARLVETTGETADSDLLIAFRIDRWNVFVNGEGLIRVCDATIEIEPEAIFEGYIA</sequence>
<gene>
    <name evidence="2" type="ORF">ABNG02_01735</name>
</gene>
<dbReference type="EMBL" id="JBEDNW010000001">
    <property type="protein sequence ID" value="MEZ3166044.1"/>
    <property type="molecule type" value="Genomic_DNA"/>
</dbReference>
<dbReference type="Proteomes" id="UP001567571">
    <property type="component" value="Unassembled WGS sequence"/>
</dbReference>
<dbReference type="RefSeq" id="WP_343775849.1">
    <property type="nucleotide sequence ID" value="NZ_BAAADQ010000001.1"/>
</dbReference>
<name>A0ABV4IKL6_9EURY</name>
<feature type="domain" description="Halobacterial output" evidence="1">
    <location>
        <begin position="27"/>
        <end position="96"/>
    </location>
</feature>
<comment type="caution">
    <text evidence="2">The sequence shown here is derived from an EMBL/GenBank/DDBJ whole genome shotgun (WGS) entry which is preliminary data.</text>
</comment>
<accession>A0ABV4IKL6</accession>
<evidence type="ECO:0000313" key="2">
    <source>
        <dbReference type="EMBL" id="MEZ3166044.1"/>
    </source>
</evidence>
<evidence type="ECO:0000259" key="1">
    <source>
        <dbReference type="Pfam" id="PF18545"/>
    </source>
</evidence>